<accession>A0ACB9R895</accession>
<evidence type="ECO:0000313" key="1">
    <source>
        <dbReference type="EMBL" id="KAI4374915.1"/>
    </source>
</evidence>
<keyword evidence="2" id="KW-1185">Reference proteome</keyword>
<proteinExistence type="predicted"/>
<organism evidence="1 2">
    <name type="scientific">Melastoma candidum</name>
    <dbReference type="NCBI Taxonomy" id="119954"/>
    <lineage>
        <taxon>Eukaryota</taxon>
        <taxon>Viridiplantae</taxon>
        <taxon>Streptophyta</taxon>
        <taxon>Embryophyta</taxon>
        <taxon>Tracheophyta</taxon>
        <taxon>Spermatophyta</taxon>
        <taxon>Magnoliopsida</taxon>
        <taxon>eudicotyledons</taxon>
        <taxon>Gunneridae</taxon>
        <taxon>Pentapetalae</taxon>
        <taxon>rosids</taxon>
        <taxon>malvids</taxon>
        <taxon>Myrtales</taxon>
        <taxon>Melastomataceae</taxon>
        <taxon>Melastomatoideae</taxon>
        <taxon>Melastomateae</taxon>
        <taxon>Melastoma</taxon>
    </lineage>
</organism>
<evidence type="ECO:0000313" key="2">
    <source>
        <dbReference type="Proteomes" id="UP001057402"/>
    </source>
</evidence>
<protein>
    <submittedName>
        <fullName evidence="1">Uncharacterized protein</fullName>
    </submittedName>
</protein>
<dbReference type="Proteomes" id="UP001057402">
    <property type="component" value="Chromosome 4"/>
</dbReference>
<reference evidence="2" key="1">
    <citation type="journal article" date="2023" name="Front. Plant Sci.">
        <title>Chromosomal-level genome assembly of Melastoma candidum provides insights into trichome evolution.</title>
        <authorList>
            <person name="Zhong Y."/>
            <person name="Wu W."/>
            <person name="Sun C."/>
            <person name="Zou P."/>
            <person name="Liu Y."/>
            <person name="Dai S."/>
            <person name="Zhou R."/>
        </authorList>
    </citation>
    <scope>NUCLEOTIDE SEQUENCE [LARGE SCALE GENOMIC DNA]</scope>
</reference>
<gene>
    <name evidence="1" type="ORF">MLD38_012851</name>
</gene>
<comment type="caution">
    <text evidence="1">The sequence shown here is derived from an EMBL/GenBank/DDBJ whole genome shotgun (WGS) entry which is preliminary data.</text>
</comment>
<dbReference type="EMBL" id="CM042883">
    <property type="protein sequence ID" value="KAI4374915.1"/>
    <property type="molecule type" value="Genomic_DNA"/>
</dbReference>
<name>A0ACB9R895_9MYRT</name>
<sequence length="259" mass="27418">MTLETEMRNGLAASCSGSGAGSHHGERESSGDAIRHWAAVASTISAMERKNDGKVEPCDNVNGEGKLDGQVGQSNQDAPLGQRPGAEDCMVDPATNGTKQLIGASNFQPEKVENDKVAVIAEENPLIENLSQVDAEDTSPNPLMASSQSSPVNKIGQDEDGPCMVAGEVSTWGGFTYNMETRQSGDGAARVLEAIKSDEAEQRADKVENTKITTVQAENASSKSSDSHFRSIPAESDALVSSLAFVEVLPQLMMYLTKD</sequence>